<organism evidence="1 2">
    <name type="scientific">Parabacteroides goldsteinii DSM 19448 = WAL 12034</name>
    <dbReference type="NCBI Taxonomy" id="927665"/>
    <lineage>
        <taxon>Bacteria</taxon>
        <taxon>Pseudomonadati</taxon>
        <taxon>Bacteroidota</taxon>
        <taxon>Bacteroidia</taxon>
        <taxon>Bacteroidales</taxon>
        <taxon>Tannerellaceae</taxon>
        <taxon>Parabacteroides</taxon>
    </lineage>
</organism>
<reference evidence="1 2" key="1">
    <citation type="submission" date="2013-04" db="EMBL/GenBank/DDBJ databases">
        <title>The Genome Sequence of Parabacteroides goldsteinii DSM 19448.</title>
        <authorList>
            <consortium name="The Broad Institute Genomics Platform"/>
            <person name="Earl A."/>
            <person name="Ward D."/>
            <person name="Feldgarden M."/>
            <person name="Gevers D."/>
            <person name="Martens E."/>
            <person name="Sakamoto M."/>
            <person name="Benno Y."/>
            <person name="Song Y."/>
            <person name="Liu C."/>
            <person name="Lee J."/>
            <person name="Bolanos M."/>
            <person name="Vaisanen M.L."/>
            <person name="Finegold S.M."/>
            <person name="Walker B."/>
            <person name="Young S."/>
            <person name="Zeng Q."/>
            <person name="Gargeya S."/>
            <person name="Fitzgerald M."/>
            <person name="Haas B."/>
            <person name="Abouelleil A."/>
            <person name="Allen A.W."/>
            <person name="Alvarado L."/>
            <person name="Arachchi H.M."/>
            <person name="Berlin A.M."/>
            <person name="Chapman S.B."/>
            <person name="Gainer-Dewar J."/>
            <person name="Goldberg J."/>
            <person name="Griggs A."/>
            <person name="Gujja S."/>
            <person name="Hansen M."/>
            <person name="Howarth C."/>
            <person name="Imamovic A."/>
            <person name="Ireland A."/>
            <person name="Larimer J."/>
            <person name="McCowan C."/>
            <person name="Murphy C."/>
            <person name="Pearson M."/>
            <person name="Poon T.W."/>
            <person name="Priest M."/>
            <person name="Roberts A."/>
            <person name="Saif S."/>
            <person name="Shea T."/>
            <person name="Sisk P."/>
            <person name="Sykes S."/>
            <person name="Wortman J."/>
            <person name="Nusbaum C."/>
            <person name="Birren B."/>
        </authorList>
    </citation>
    <scope>NUCLEOTIDE SEQUENCE [LARGE SCALE GENOMIC DNA]</scope>
    <source>
        <strain evidence="1 2">DSM 19448</strain>
    </source>
</reference>
<name>A0A0F5IPC2_9BACT</name>
<proteinExistence type="predicted"/>
<accession>A0A0F5IPC2</accession>
<dbReference type="AlphaFoldDB" id="A0A0F5IPC2"/>
<evidence type="ECO:0008006" key="3">
    <source>
        <dbReference type="Google" id="ProtNLM"/>
    </source>
</evidence>
<dbReference type="EMBL" id="AQHV01000026">
    <property type="protein sequence ID" value="KKB47343.1"/>
    <property type="molecule type" value="Genomic_DNA"/>
</dbReference>
<evidence type="ECO:0000313" key="2">
    <source>
        <dbReference type="Proteomes" id="UP000033047"/>
    </source>
</evidence>
<dbReference type="PATRIC" id="fig|927665.4.peg.4875"/>
<protein>
    <recommendedName>
        <fullName evidence="3">Bacterial mobilisation domain-containing protein</fullName>
    </recommendedName>
</protein>
<gene>
    <name evidence="1" type="ORF">HMPREF1535_04753</name>
</gene>
<dbReference type="RefSeq" id="WP_046147759.1">
    <property type="nucleotide sequence ID" value="NZ_KQ033914.1"/>
</dbReference>
<dbReference type="HOGENOM" id="CLU_1979406_0_0_10"/>
<sequence length="126" mass="14756">MSDKKTIIIRFRVNEKIHKEMQTKADKYFNGNLSALIRCATLQYNEKQSADRENPQMIALLNSALKLIVRIGTNSNQVIKHINEQQKMFPHSLRTADFVPFNQFCDDWTTVKDMLKYLYTLITISE</sequence>
<dbReference type="Proteomes" id="UP000033047">
    <property type="component" value="Unassembled WGS sequence"/>
</dbReference>
<evidence type="ECO:0000313" key="1">
    <source>
        <dbReference type="EMBL" id="KKB47343.1"/>
    </source>
</evidence>
<comment type="caution">
    <text evidence="1">The sequence shown here is derived from an EMBL/GenBank/DDBJ whole genome shotgun (WGS) entry which is preliminary data.</text>
</comment>